<organism evidence="5 6">
    <name type="scientific">Leptobrachium leishanense</name>
    <name type="common">Leishan spiny toad</name>
    <dbReference type="NCBI Taxonomy" id="445787"/>
    <lineage>
        <taxon>Eukaryota</taxon>
        <taxon>Metazoa</taxon>
        <taxon>Chordata</taxon>
        <taxon>Craniata</taxon>
        <taxon>Vertebrata</taxon>
        <taxon>Euteleostomi</taxon>
        <taxon>Amphibia</taxon>
        <taxon>Batrachia</taxon>
        <taxon>Anura</taxon>
        <taxon>Pelobatoidea</taxon>
        <taxon>Megophryidae</taxon>
        <taxon>Leptobrachium</taxon>
    </lineage>
</organism>
<dbReference type="GO" id="GO:0032259">
    <property type="term" value="P:methylation"/>
    <property type="evidence" value="ECO:0007669"/>
    <property type="project" value="UniProtKB-KW"/>
</dbReference>
<evidence type="ECO:0000313" key="5">
    <source>
        <dbReference type="Ensembl" id="ENSLLEP00000030814.1"/>
    </source>
</evidence>
<evidence type="ECO:0000256" key="1">
    <source>
        <dbReference type="ARBA" id="ARBA00007996"/>
    </source>
</evidence>
<dbReference type="AlphaFoldDB" id="A0A8C5Q2D3"/>
<dbReference type="InterPro" id="IPR029193">
    <property type="entry name" value="TEX12"/>
</dbReference>
<dbReference type="GO" id="GO:0008757">
    <property type="term" value="F:S-adenosylmethionine-dependent methyltransferase activity"/>
    <property type="evidence" value="ECO:0007669"/>
    <property type="project" value="UniProtKB-ARBA"/>
</dbReference>
<sequence length="292" mass="32981">METPFTPLEIYIKEFNPVDYFDTYYAAGKGSLDGAWTSFALKNLHALFSSGKIKGDTIIDIGTGPTIYQLLSACEVFKNIIASDLLEQNREQLKKWLRKDPDMLDWSVIVKMVCDLEGNSEKPAEKEEKLRKAIKKVLMCDVLKKNPFEPLVLPPADCLLSCLCLEAPCKDVEAYCEVVKNFNHLLKPGGDIVIIKDSEMLQCSSPSKPTSALSNSTQFGDIETILKDLSKEINLIFAMYARKLSECSFADASYVQEFDDILKEARSLENHLKQKRESFRSELTRIANTLQK</sequence>
<keyword evidence="2" id="KW-0489">Methyltransferase</keyword>
<dbReference type="OrthoDB" id="10050085at2759"/>
<dbReference type="SUPFAM" id="SSF53335">
    <property type="entry name" value="S-adenosyl-L-methionine-dependent methyltransferases"/>
    <property type="match status" value="1"/>
</dbReference>
<dbReference type="InterPro" id="IPR029063">
    <property type="entry name" value="SAM-dependent_MTases_sf"/>
</dbReference>
<keyword evidence="4" id="KW-0949">S-adenosyl-L-methionine</keyword>
<dbReference type="GO" id="GO:0005829">
    <property type="term" value="C:cytosol"/>
    <property type="evidence" value="ECO:0007669"/>
    <property type="project" value="TreeGrafter"/>
</dbReference>
<reference evidence="5" key="1">
    <citation type="submission" date="2025-08" db="UniProtKB">
        <authorList>
            <consortium name="Ensembl"/>
        </authorList>
    </citation>
    <scope>IDENTIFICATION</scope>
</reference>
<evidence type="ECO:0000256" key="4">
    <source>
        <dbReference type="ARBA" id="ARBA00022691"/>
    </source>
</evidence>
<proteinExistence type="inferred from homology"/>
<dbReference type="CDD" id="cd02440">
    <property type="entry name" value="AdoMet_MTases"/>
    <property type="match status" value="1"/>
</dbReference>
<dbReference type="InterPro" id="IPR000940">
    <property type="entry name" value="NNMT_TEMT_trans"/>
</dbReference>
<dbReference type="Proteomes" id="UP000694569">
    <property type="component" value="Unplaced"/>
</dbReference>
<dbReference type="Pfam" id="PF01234">
    <property type="entry name" value="NNMT_PNMT_TEMT"/>
    <property type="match status" value="1"/>
</dbReference>
<evidence type="ECO:0000256" key="3">
    <source>
        <dbReference type="ARBA" id="ARBA00022679"/>
    </source>
</evidence>
<dbReference type="PANTHER" id="PTHR10867:SF32">
    <property type="entry name" value="NICOTINAMIDE N-METHYLTRANSFERASE"/>
    <property type="match status" value="1"/>
</dbReference>
<keyword evidence="6" id="KW-1185">Reference proteome</keyword>
<dbReference type="Gene3D" id="3.40.50.150">
    <property type="entry name" value="Vaccinia Virus protein VP39"/>
    <property type="match status" value="1"/>
</dbReference>
<dbReference type="Ensembl" id="ENSLLET00000031997.1">
    <property type="protein sequence ID" value="ENSLLEP00000030814.1"/>
    <property type="gene ID" value="ENSLLEG00000019508.1"/>
</dbReference>
<dbReference type="GeneTree" id="ENSGT00390000011708"/>
<evidence type="ECO:0000256" key="2">
    <source>
        <dbReference type="ARBA" id="ARBA00022603"/>
    </source>
</evidence>
<protein>
    <submittedName>
        <fullName evidence="5">Uncharacterized protein</fullName>
    </submittedName>
</protein>
<name>A0A8C5Q2D3_9ANUR</name>
<dbReference type="Pfam" id="PF15219">
    <property type="entry name" value="TEX12"/>
    <property type="match status" value="1"/>
</dbReference>
<accession>A0A8C5Q2D3</accession>
<keyword evidence="3" id="KW-0808">Transferase</keyword>
<dbReference type="PANTHER" id="PTHR10867">
    <property type="entry name" value="NNMT/PNMT/TEMT FAMILY MEMBER"/>
    <property type="match status" value="1"/>
</dbReference>
<comment type="similarity">
    <text evidence="1">Belongs to the class I-like SAM-binding methyltransferase superfamily. NNMT/PNMT/TEMT family.</text>
</comment>
<dbReference type="GO" id="GO:0008170">
    <property type="term" value="F:N-methyltransferase activity"/>
    <property type="evidence" value="ECO:0007669"/>
    <property type="project" value="TreeGrafter"/>
</dbReference>
<evidence type="ECO:0000313" key="6">
    <source>
        <dbReference type="Proteomes" id="UP000694569"/>
    </source>
</evidence>
<dbReference type="PROSITE" id="PS51681">
    <property type="entry name" value="SAM_MT_NNMT_PNMT_TEMT"/>
    <property type="match status" value="1"/>
</dbReference>
<reference evidence="5" key="2">
    <citation type="submission" date="2025-09" db="UniProtKB">
        <authorList>
            <consortium name="Ensembl"/>
        </authorList>
    </citation>
    <scope>IDENTIFICATION</scope>
</reference>
<dbReference type="FunFam" id="3.40.50.150:FF:000065">
    <property type="entry name" value="Phenylethanolamine N-methyltransferase"/>
    <property type="match status" value="1"/>
</dbReference>